<dbReference type="InterPro" id="IPR017801">
    <property type="entry name" value="DUF3738"/>
</dbReference>
<protein>
    <submittedName>
        <fullName evidence="3">Uncharacterized protein (TIGR03435 family)</fullName>
    </submittedName>
</protein>
<feature type="signal peptide" evidence="2">
    <location>
        <begin position="1"/>
        <end position="19"/>
    </location>
</feature>
<keyword evidence="2" id="KW-0732">Signal</keyword>
<comment type="caution">
    <text evidence="3">The sequence shown here is derived from an EMBL/GenBank/DDBJ whole genome shotgun (WGS) entry which is preliminary data.</text>
</comment>
<dbReference type="AlphaFoldDB" id="A0A7W7ZR82"/>
<evidence type="ECO:0000313" key="4">
    <source>
        <dbReference type="Proteomes" id="UP000584867"/>
    </source>
</evidence>
<name>A0A7W7ZR82_9BACT</name>
<organism evidence="3 4">
    <name type="scientific">Granulicella mallensis</name>
    <dbReference type="NCBI Taxonomy" id="940614"/>
    <lineage>
        <taxon>Bacteria</taxon>
        <taxon>Pseudomonadati</taxon>
        <taxon>Acidobacteriota</taxon>
        <taxon>Terriglobia</taxon>
        <taxon>Terriglobales</taxon>
        <taxon>Acidobacteriaceae</taxon>
        <taxon>Granulicella</taxon>
    </lineage>
</organism>
<dbReference type="NCBIfam" id="TIGR03435">
    <property type="entry name" value="Soli_TIGR03435"/>
    <property type="match status" value="2"/>
</dbReference>
<dbReference type="EMBL" id="JACHIO010000011">
    <property type="protein sequence ID" value="MBB5064614.1"/>
    <property type="molecule type" value="Genomic_DNA"/>
</dbReference>
<evidence type="ECO:0000313" key="3">
    <source>
        <dbReference type="EMBL" id="MBB5064614.1"/>
    </source>
</evidence>
<feature type="compositionally biased region" description="Basic and acidic residues" evidence="1">
    <location>
        <begin position="405"/>
        <end position="424"/>
    </location>
</feature>
<gene>
    <name evidence="3" type="ORF">HDF15_002972</name>
</gene>
<dbReference type="RefSeq" id="WP_184256642.1">
    <property type="nucleotide sequence ID" value="NZ_JACHIO010000011.1"/>
</dbReference>
<dbReference type="Proteomes" id="UP000584867">
    <property type="component" value="Unassembled WGS sequence"/>
</dbReference>
<feature type="region of interest" description="Disordered" evidence="1">
    <location>
        <begin position="403"/>
        <end position="425"/>
    </location>
</feature>
<sequence>MRAAFALFALLSVSVSSIAQTAAVSKSFVIADVHTSPFTSNPFMHGNSIQGDRYFLTQATMVDLIATAYGVDAVNVNGGPTWLERDRYDIRATVPPKTTQDDVKLMLRTLLATRFHLIVKTGTAPMPTYILSAGSGKPKMTGSEGNGESSCVPLPPQQNPPSGAPSYITVSCKNLTMVSLADTLHTFAGGYLDQPVVDETNLAGAWDFTIKWTGRDQLEKQGADGISIFAAVEKQLGLKLELKTAPRPVFQVASVDETPTSNAANIAEALPEPPAAPFEVAVIKPSAPDEKGYARITGNQIETRAIPLLFLLTFGWDLNPNNKESIANAPKWLDTAKFDFLAKAGTNVRVDKFASGNLINFEDLRSMLRALISERFQMKWHMEDRPVTAYTLIAIKPRLKPTLDPTERTRCKEGPGPDGKDPRVESPVLNRLITCQNMTIPQIGDELQHVAGGYIYNPVVDGTGLKGSYDFTLSFSSADKILPNTGGSADPNSSDPNGALSVFDAISRQLGLKLEKTKRPYPVLVIDHMEETPTAN</sequence>
<proteinExistence type="predicted"/>
<dbReference type="Pfam" id="PF12543">
    <property type="entry name" value="DUF3738"/>
    <property type="match status" value="2"/>
</dbReference>
<reference evidence="3 4" key="1">
    <citation type="submission" date="2020-08" db="EMBL/GenBank/DDBJ databases">
        <title>Genomic Encyclopedia of Type Strains, Phase IV (KMG-V): Genome sequencing to study the core and pangenomes of soil and plant-associated prokaryotes.</title>
        <authorList>
            <person name="Whitman W."/>
        </authorList>
    </citation>
    <scope>NUCLEOTIDE SEQUENCE [LARGE SCALE GENOMIC DNA]</scope>
    <source>
        <strain evidence="3 4">X5P3</strain>
    </source>
</reference>
<feature type="chain" id="PRO_5030949896" evidence="2">
    <location>
        <begin position="20"/>
        <end position="536"/>
    </location>
</feature>
<evidence type="ECO:0000256" key="1">
    <source>
        <dbReference type="SAM" id="MobiDB-lite"/>
    </source>
</evidence>
<feature type="compositionally biased region" description="Pro residues" evidence="1">
    <location>
        <begin position="153"/>
        <end position="162"/>
    </location>
</feature>
<evidence type="ECO:0000256" key="2">
    <source>
        <dbReference type="SAM" id="SignalP"/>
    </source>
</evidence>
<accession>A0A7W7ZR82</accession>
<feature type="region of interest" description="Disordered" evidence="1">
    <location>
        <begin position="135"/>
        <end position="162"/>
    </location>
</feature>